<dbReference type="InterPro" id="IPR013762">
    <property type="entry name" value="Integrase-like_cat_sf"/>
</dbReference>
<dbReference type="InterPro" id="IPR010998">
    <property type="entry name" value="Integrase_recombinase_N"/>
</dbReference>
<keyword evidence="2" id="KW-0233">DNA recombination</keyword>
<evidence type="ECO:0000256" key="3">
    <source>
        <dbReference type="SAM" id="MobiDB-lite"/>
    </source>
</evidence>
<protein>
    <recommendedName>
        <fullName evidence="6">Tyr recombinase domain-containing protein</fullName>
    </recommendedName>
</protein>
<evidence type="ECO:0000313" key="5">
    <source>
        <dbReference type="Proteomes" id="UP001159427"/>
    </source>
</evidence>
<feature type="region of interest" description="Disordered" evidence="3">
    <location>
        <begin position="212"/>
        <end position="244"/>
    </location>
</feature>
<name>A0ABN8LQL9_9CNID</name>
<dbReference type="CDD" id="cd09275">
    <property type="entry name" value="RNase_HI_RT_DIRS1"/>
    <property type="match status" value="1"/>
</dbReference>
<dbReference type="PANTHER" id="PTHR35617:SF3">
    <property type="entry name" value="CORE-BINDING (CB) DOMAIN-CONTAINING PROTEIN"/>
    <property type="match status" value="1"/>
</dbReference>
<dbReference type="Gene3D" id="1.10.443.10">
    <property type="entry name" value="Intergrase catalytic core"/>
    <property type="match status" value="1"/>
</dbReference>
<evidence type="ECO:0008006" key="6">
    <source>
        <dbReference type="Google" id="ProtNLM"/>
    </source>
</evidence>
<organism evidence="4 5">
    <name type="scientific">Porites evermanni</name>
    <dbReference type="NCBI Taxonomy" id="104178"/>
    <lineage>
        <taxon>Eukaryota</taxon>
        <taxon>Metazoa</taxon>
        <taxon>Cnidaria</taxon>
        <taxon>Anthozoa</taxon>
        <taxon>Hexacorallia</taxon>
        <taxon>Scleractinia</taxon>
        <taxon>Fungiina</taxon>
        <taxon>Poritidae</taxon>
        <taxon>Porites</taxon>
    </lineage>
</organism>
<dbReference type="Gene3D" id="1.10.150.130">
    <property type="match status" value="1"/>
</dbReference>
<feature type="compositionally biased region" description="Low complexity" evidence="3">
    <location>
        <begin position="216"/>
        <end position="235"/>
    </location>
</feature>
<evidence type="ECO:0000256" key="2">
    <source>
        <dbReference type="ARBA" id="ARBA00023172"/>
    </source>
</evidence>
<dbReference type="EMBL" id="CALNXI010000061">
    <property type="protein sequence ID" value="CAH3017378.1"/>
    <property type="molecule type" value="Genomic_DNA"/>
</dbReference>
<proteinExistence type="predicted"/>
<reference evidence="4 5" key="1">
    <citation type="submission" date="2022-05" db="EMBL/GenBank/DDBJ databases">
        <authorList>
            <consortium name="Genoscope - CEA"/>
            <person name="William W."/>
        </authorList>
    </citation>
    <scope>NUCLEOTIDE SEQUENCE [LARGE SCALE GENOMIC DNA]</scope>
</reference>
<comment type="caution">
    <text evidence="4">The sequence shown here is derived from an EMBL/GenBank/DDBJ whole genome shotgun (WGS) entry which is preliminary data.</text>
</comment>
<dbReference type="Proteomes" id="UP001159427">
    <property type="component" value="Unassembled WGS sequence"/>
</dbReference>
<sequence length="585" mass="65004">MTIRLPPVKAERVRLACQSLLDKSTMTIREVAQVIGLMVSSFPAVQFGELYYRALERNKILALQESRGNYDAPMYLSNESRSEIAWWVNNVDSSFKPIFQGDPDLTLTTDACTSGWGAVYGAHKTGGLWNVEEQAFHINYLELKAVLLGLKSLLGHVHGKNIRIQSDNTATVAYVNNMGGIKSADLPTENRARSINWCPSRSCLADTTLVHPSPSPVSRQSCSSPPVDSSVDTTTQPCLTSPSTTVETDGLHALRESLQQRNVSGKATAIILKSWSDGTQKQYKPYIKQWMDFCSKWKTDPYDPPVTVVLEFLVSLHEKGLTYTTINTARSAISAVTIPKSNMTVGSHPLVSRFMKGVYKDSPPTPRYRSTWDVKPVLTYLSSLHPPEKLDLKSLTLKLVMLIALVSAQRGQCLHMLDIGCMKKVTNGFEFLFMEHVKQSRPGYRAPSVLLQAYPADLSLCVSTCLAEYLKRTQPLRGAESKLFISFIKPYKPVSRQTISRWIRLIMESSGVDTSAFKPHSTRAAATSKAKASNVPIDEILRTAGWSSSRCFDRFYNKPLAFGFFLHVTVLALKSYGIPGAVMTR</sequence>
<gene>
    <name evidence="4" type="ORF">PEVE_00037321</name>
</gene>
<evidence type="ECO:0000256" key="1">
    <source>
        <dbReference type="ARBA" id="ARBA00023125"/>
    </source>
</evidence>
<accession>A0ABN8LQL9</accession>
<feature type="non-terminal residue" evidence="4">
    <location>
        <position position="585"/>
    </location>
</feature>
<dbReference type="PANTHER" id="PTHR35617">
    <property type="entry name" value="PHAGE_INTEGRASE DOMAIN-CONTAINING PROTEIN"/>
    <property type="match status" value="1"/>
</dbReference>
<keyword evidence="5" id="KW-1185">Reference proteome</keyword>
<evidence type="ECO:0000313" key="4">
    <source>
        <dbReference type="EMBL" id="CAH3017378.1"/>
    </source>
</evidence>
<dbReference type="InterPro" id="IPR011010">
    <property type="entry name" value="DNA_brk_join_enz"/>
</dbReference>
<keyword evidence="1" id="KW-0238">DNA-binding</keyword>
<dbReference type="SUPFAM" id="SSF56349">
    <property type="entry name" value="DNA breaking-rejoining enzymes"/>
    <property type="match status" value="1"/>
</dbReference>